<evidence type="ECO:0000256" key="3">
    <source>
        <dbReference type="ARBA" id="ARBA00035643"/>
    </source>
</evidence>
<accession>A0ABV2W5L4</accession>
<feature type="compositionally biased region" description="Basic and acidic residues" evidence="4">
    <location>
        <begin position="162"/>
        <end position="173"/>
    </location>
</feature>
<dbReference type="PANTHER" id="PTHR36852:SF1">
    <property type="entry name" value="PROTEIN GVPL 2"/>
    <property type="match status" value="1"/>
</dbReference>
<comment type="subcellular location">
    <subcellularLocation>
        <location evidence="2">Gas vesicle</location>
    </subcellularLocation>
</comment>
<comment type="similarity">
    <text evidence="3">Belongs to the gas vesicle GvpF/GvpL family.</text>
</comment>
<dbReference type="Proteomes" id="UP001550378">
    <property type="component" value="Unassembled WGS sequence"/>
</dbReference>
<evidence type="ECO:0000256" key="4">
    <source>
        <dbReference type="SAM" id="MobiDB-lite"/>
    </source>
</evidence>
<feature type="region of interest" description="Disordered" evidence="4">
    <location>
        <begin position="136"/>
        <end position="173"/>
    </location>
</feature>
<organism evidence="5 6">
    <name type="scientific">Streptomyces lavendulocolor</name>
    <dbReference type="NCBI Taxonomy" id="67316"/>
    <lineage>
        <taxon>Bacteria</taxon>
        <taxon>Bacillati</taxon>
        <taxon>Actinomycetota</taxon>
        <taxon>Actinomycetes</taxon>
        <taxon>Kitasatosporales</taxon>
        <taxon>Streptomycetaceae</taxon>
        <taxon>Streptomyces</taxon>
    </lineage>
</organism>
<feature type="compositionally biased region" description="Basic and acidic residues" evidence="4">
    <location>
        <begin position="261"/>
        <end position="281"/>
    </location>
</feature>
<keyword evidence="6" id="KW-1185">Reference proteome</keyword>
<evidence type="ECO:0000256" key="1">
    <source>
        <dbReference type="ARBA" id="ARBA00022987"/>
    </source>
</evidence>
<dbReference type="RefSeq" id="WP_359652492.1">
    <property type="nucleotide sequence ID" value="NZ_JBEXZP010000006.1"/>
</dbReference>
<comment type="caution">
    <text evidence="5">The sequence shown here is derived from an EMBL/GenBank/DDBJ whole genome shotgun (WGS) entry which is preliminary data.</text>
</comment>
<protein>
    <submittedName>
        <fullName evidence="5">GvpL/GvpF family gas vesicle protein</fullName>
    </submittedName>
</protein>
<evidence type="ECO:0000313" key="5">
    <source>
        <dbReference type="EMBL" id="MEU0708839.1"/>
    </source>
</evidence>
<sequence length="281" mass="29000">MTGSVSYVYGVAGPSPALDDAVRGLRGVDGAPVRVVAAGDVAAVVSDVPAADFEERPLAAHLEDLDWLEAVARAHHGVVDAVAAGVTVLPLRLATIYRDDQGVRAVLTAGGAAFRSRLARLAGHVEWGVKLYAEPAAAPDGPPGGSGESSRLSPGRAYLRSRSRERTARDEAHRAAADAVRRVHEAAAAHAVEHVRHRVQQGPLVRGTSENVSNDAYLVPSVRSDAFLAAVREAAGAGAPVRAEITGPWAPYSFAAGAPGAEDRADGEDRTGGAREEAAPG</sequence>
<evidence type="ECO:0000313" key="6">
    <source>
        <dbReference type="Proteomes" id="UP001550378"/>
    </source>
</evidence>
<dbReference type="EMBL" id="JBEXZR010000012">
    <property type="protein sequence ID" value="MEU0708839.1"/>
    <property type="molecule type" value="Genomic_DNA"/>
</dbReference>
<keyword evidence="1" id="KW-0304">Gas vesicle</keyword>
<reference evidence="5 6" key="1">
    <citation type="submission" date="2024-06" db="EMBL/GenBank/DDBJ databases">
        <title>The Natural Products Discovery Center: Release of the First 8490 Sequenced Strains for Exploring Actinobacteria Biosynthetic Diversity.</title>
        <authorList>
            <person name="Kalkreuter E."/>
            <person name="Kautsar S.A."/>
            <person name="Yang D."/>
            <person name="Bader C.D."/>
            <person name="Teijaro C.N."/>
            <person name="Fluegel L."/>
            <person name="Davis C.M."/>
            <person name="Simpson J.R."/>
            <person name="Lauterbach L."/>
            <person name="Steele A.D."/>
            <person name="Gui C."/>
            <person name="Meng S."/>
            <person name="Li G."/>
            <person name="Viehrig K."/>
            <person name="Ye F."/>
            <person name="Su P."/>
            <person name="Kiefer A.F."/>
            <person name="Nichols A."/>
            <person name="Cepeda A.J."/>
            <person name="Yan W."/>
            <person name="Fan B."/>
            <person name="Jiang Y."/>
            <person name="Adhikari A."/>
            <person name="Zheng C.-J."/>
            <person name="Schuster L."/>
            <person name="Cowan T.M."/>
            <person name="Smanski M.J."/>
            <person name="Chevrette M.G."/>
            <person name="De Carvalho L.P.S."/>
            <person name="Shen B."/>
        </authorList>
    </citation>
    <scope>NUCLEOTIDE SEQUENCE [LARGE SCALE GENOMIC DNA]</scope>
    <source>
        <strain evidence="5 6">NPDC006337</strain>
    </source>
</reference>
<proteinExistence type="inferred from homology"/>
<dbReference type="PANTHER" id="PTHR36852">
    <property type="entry name" value="PROTEIN GVPL 2"/>
    <property type="match status" value="1"/>
</dbReference>
<feature type="region of interest" description="Disordered" evidence="4">
    <location>
        <begin position="254"/>
        <end position="281"/>
    </location>
</feature>
<evidence type="ECO:0000256" key="2">
    <source>
        <dbReference type="ARBA" id="ARBA00035108"/>
    </source>
</evidence>
<gene>
    <name evidence="5" type="ORF">ABZ508_15910</name>
</gene>
<name>A0ABV2W5L4_9ACTN</name>
<dbReference type="Pfam" id="PF06386">
    <property type="entry name" value="GvpL_GvpF"/>
    <property type="match status" value="1"/>
</dbReference>
<dbReference type="InterPro" id="IPR009430">
    <property type="entry name" value="GvpL/GvpF"/>
</dbReference>